<evidence type="ECO:0000313" key="3">
    <source>
        <dbReference type="EMBL" id="SZX73737.1"/>
    </source>
</evidence>
<organism evidence="3 4">
    <name type="scientific">Tetradesmus obliquus</name>
    <name type="common">Green alga</name>
    <name type="synonym">Acutodesmus obliquus</name>
    <dbReference type="NCBI Taxonomy" id="3088"/>
    <lineage>
        <taxon>Eukaryota</taxon>
        <taxon>Viridiplantae</taxon>
        <taxon>Chlorophyta</taxon>
        <taxon>core chlorophytes</taxon>
        <taxon>Chlorophyceae</taxon>
        <taxon>CS clade</taxon>
        <taxon>Sphaeropleales</taxon>
        <taxon>Scenedesmaceae</taxon>
        <taxon>Tetradesmus</taxon>
    </lineage>
</organism>
<reference evidence="3 4" key="1">
    <citation type="submission" date="2016-10" db="EMBL/GenBank/DDBJ databases">
        <authorList>
            <person name="Cai Z."/>
        </authorList>
    </citation>
    <scope>NUCLEOTIDE SEQUENCE [LARGE SCALE GENOMIC DNA]</scope>
</reference>
<evidence type="ECO:0000313" key="4">
    <source>
        <dbReference type="Proteomes" id="UP000256970"/>
    </source>
</evidence>
<accession>A0A383W7W1</accession>
<dbReference type="PROSITE" id="PS50842">
    <property type="entry name" value="EXPANSIN_EG45"/>
    <property type="match status" value="1"/>
</dbReference>
<dbReference type="InterPro" id="IPR009009">
    <property type="entry name" value="RlpA-like_DPBB"/>
</dbReference>
<dbReference type="Pfam" id="PF03330">
    <property type="entry name" value="DPBB_1"/>
    <property type="match status" value="1"/>
</dbReference>
<proteinExistence type="predicted"/>
<dbReference type="InterPro" id="IPR002963">
    <property type="entry name" value="Expansin"/>
</dbReference>
<dbReference type="CDD" id="cd22271">
    <property type="entry name" value="DPBB_EXP_N-like"/>
    <property type="match status" value="1"/>
</dbReference>
<dbReference type="Proteomes" id="UP000256970">
    <property type="component" value="Unassembled WGS sequence"/>
</dbReference>
<keyword evidence="1" id="KW-0732">Signal</keyword>
<protein>
    <recommendedName>
        <fullName evidence="2">Expansin-like EG45 domain-containing protein</fullName>
    </recommendedName>
</protein>
<dbReference type="EMBL" id="FNXT01001197">
    <property type="protein sequence ID" value="SZX73737.1"/>
    <property type="molecule type" value="Genomic_DNA"/>
</dbReference>
<dbReference type="AlphaFoldDB" id="A0A383W7W1"/>
<feature type="chain" id="PRO_5016591008" description="Expansin-like EG45 domain-containing protein" evidence="1">
    <location>
        <begin position="24"/>
        <end position="246"/>
    </location>
</feature>
<dbReference type="InterPro" id="IPR007112">
    <property type="entry name" value="Expansin/allergen_DPBB_dom"/>
</dbReference>
<feature type="domain" description="Expansin-like EG45" evidence="2">
    <location>
        <begin position="43"/>
        <end position="171"/>
    </location>
</feature>
<feature type="signal peptide" evidence="1">
    <location>
        <begin position="1"/>
        <end position="23"/>
    </location>
</feature>
<dbReference type="GO" id="GO:0009664">
    <property type="term" value="P:plant-type cell wall organization"/>
    <property type="evidence" value="ECO:0007669"/>
    <property type="project" value="InterPro"/>
</dbReference>
<dbReference type="InterPro" id="IPR036908">
    <property type="entry name" value="RlpA-like_sf"/>
</dbReference>
<evidence type="ECO:0000259" key="2">
    <source>
        <dbReference type="PROSITE" id="PS50842"/>
    </source>
</evidence>
<evidence type="ECO:0000256" key="1">
    <source>
        <dbReference type="SAM" id="SignalP"/>
    </source>
</evidence>
<sequence length="246" mass="27612">MARTTALALLALLLLAGSSTVSAWKRGRATFYGNEPWYWSIHHGSCGHNYQWPDQGTGWDVAAMNDGNPEYRGSCGVCYEIKCESSSVRDGYGENIDRNGVCKDTSKSVIVKITDTCPCNYPNNYFSNKRWCCGDMDHFDMSVWAFQKLTDMKWGVIPIQYQRVDCSKQPDNKAYLNYDQMFPGEFPPKWQAGDRDIDWYKFFPKGGYMNSHAGDGSYMVSTDDFLRKIGRSGGGGGGSSAQYGKK</sequence>
<dbReference type="PANTHER" id="PTHR31867">
    <property type="entry name" value="EXPANSIN-A15"/>
    <property type="match status" value="1"/>
</dbReference>
<dbReference type="SMART" id="SM00837">
    <property type="entry name" value="DPBB_1"/>
    <property type="match status" value="1"/>
</dbReference>
<dbReference type="SUPFAM" id="SSF50685">
    <property type="entry name" value="Barwin-like endoglucanases"/>
    <property type="match status" value="1"/>
</dbReference>
<dbReference type="STRING" id="3088.A0A383W7W1"/>
<gene>
    <name evidence="3" type="ORF">BQ4739_LOCUS13990</name>
</gene>
<keyword evidence="4" id="KW-1185">Reference proteome</keyword>
<name>A0A383W7W1_TETOB</name>
<dbReference type="Gene3D" id="2.40.40.10">
    <property type="entry name" value="RlpA-like domain"/>
    <property type="match status" value="1"/>
</dbReference>